<evidence type="ECO:0000256" key="1">
    <source>
        <dbReference type="SAM" id="Phobius"/>
    </source>
</evidence>
<keyword evidence="1" id="KW-1133">Transmembrane helix</keyword>
<gene>
    <name evidence="2" type="ORF">PV517_21490</name>
</gene>
<name>A0ABU4L726_9ACTN</name>
<sequence>MSSSRNDGSPYFRRLTAGLAVAAAVGGIIIGAVTMDKGSAQADAPWDCNRSGTACSHY</sequence>
<reference evidence="2 3" key="1">
    <citation type="journal article" date="2023" name="Microb. Genom.">
        <title>Mesoterricola silvestris gen. nov., sp. nov., Mesoterricola sediminis sp. nov., Geothrix oryzae sp. nov., Geothrix edaphica sp. nov., Geothrix rubra sp. nov., and Geothrix limicola sp. nov., six novel members of Acidobacteriota isolated from soils.</title>
        <authorList>
            <person name="Weisberg A.J."/>
            <person name="Pearce E."/>
            <person name="Kramer C.G."/>
            <person name="Chang J.H."/>
            <person name="Clarke C.R."/>
        </authorList>
    </citation>
    <scope>NUCLEOTIDE SEQUENCE [LARGE SCALE GENOMIC DNA]</scope>
    <source>
        <strain evidence="2 3">NRRL_B-2795</strain>
    </source>
</reference>
<keyword evidence="1" id="KW-0472">Membrane</keyword>
<accession>A0ABU4L726</accession>
<organism evidence="2 3">
    <name type="scientific">Streptomyces griseiscabiei</name>
    <dbReference type="NCBI Taxonomy" id="2993540"/>
    <lineage>
        <taxon>Bacteria</taxon>
        <taxon>Bacillati</taxon>
        <taxon>Actinomycetota</taxon>
        <taxon>Actinomycetes</taxon>
        <taxon>Kitasatosporales</taxon>
        <taxon>Streptomycetaceae</taxon>
        <taxon>Streptomyces</taxon>
    </lineage>
</organism>
<keyword evidence="1" id="KW-0812">Transmembrane</keyword>
<protein>
    <submittedName>
        <fullName evidence="2">Uncharacterized protein</fullName>
    </submittedName>
</protein>
<comment type="caution">
    <text evidence="2">The sequence shown here is derived from an EMBL/GenBank/DDBJ whole genome shotgun (WGS) entry which is preliminary data.</text>
</comment>
<dbReference type="RefSeq" id="WP_179202975.1">
    <property type="nucleotide sequence ID" value="NZ_JAGJBZ010000002.1"/>
</dbReference>
<proteinExistence type="predicted"/>
<dbReference type="Proteomes" id="UP001271723">
    <property type="component" value="Unassembled WGS sequence"/>
</dbReference>
<keyword evidence="3" id="KW-1185">Reference proteome</keyword>
<evidence type="ECO:0000313" key="3">
    <source>
        <dbReference type="Proteomes" id="UP001271723"/>
    </source>
</evidence>
<feature type="transmembrane region" description="Helical" evidence="1">
    <location>
        <begin position="12"/>
        <end position="33"/>
    </location>
</feature>
<dbReference type="EMBL" id="JARAVY010000008">
    <property type="protein sequence ID" value="MDX2911260.1"/>
    <property type="molecule type" value="Genomic_DNA"/>
</dbReference>
<evidence type="ECO:0000313" key="2">
    <source>
        <dbReference type="EMBL" id="MDX2911260.1"/>
    </source>
</evidence>